<keyword evidence="5 11" id="KW-0812">Transmembrane</keyword>
<evidence type="ECO:0000313" key="12">
    <source>
        <dbReference type="EMBL" id="TPX65521.1"/>
    </source>
</evidence>
<dbReference type="PANTHER" id="PTHR20996:SF1">
    <property type="entry name" value="NUCLEAR ENVELOPE PHOSPHATASE-REGULATORY SUBUNIT 1"/>
    <property type="match status" value="1"/>
</dbReference>
<sequence>MNNPVTSAKPGLMPTLFANSPASLHTHPDSNPSVSANLKRRFKDILIVEERLRLNNATRMASRRMWMASLLLLAAVSLSTGYCLFAASYPETETLPTAVTNPLLLYSFFVSTAFIIAFFALGLYRSTIRDPQRFRPMVNNVLKHYCIEVHSNQKGEFIFSRKVPVSFAEGYSQYREKVRRM</sequence>
<keyword evidence="7" id="KW-0443">Lipid metabolism</keyword>
<keyword evidence="13" id="KW-1185">Reference proteome</keyword>
<comment type="similarity">
    <text evidence="3">Belongs to the CNEP1R1 family.</text>
</comment>
<reference evidence="12 13" key="1">
    <citation type="journal article" date="2019" name="Sci. Rep.">
        <title>Comparative genomics of chytrid fungi reveal insights into the obligate biotrophic and pathogenic lifestyle of Synchytrium endobioticum.</title>
        <authorList>
            <person name="van de Vossenberg B.T.L.H."/>
            <person name="Warris S."/>
            <person name="Nguyen H.D.T."/>
            <person name="van Gent-Pelzer M.P.E."/>
            <person name="Joly D.L."/>
            <person name="van de Geest H.C."/>
            <person name="Bonants P.J.M."/>
            <person name="Smith D.S."/>
            <person name="Levesque C.A."/>
            <person name="van der Lee T.A.J."/>
        </authorList>
    </citation>
    <scope>NUCLEOTIDE SEQUENCE [LARGE SCALE GENOMIC DNA]</scope>
    <source>
        <strain evidence="12 13">CBS 675.73</strain>
    </source>
</reference>
<dbReference type="InterPro" id="IPR019168">
    <property type="entry name" value="NEP1-R1"/>
</dbReference>
<feature type="transmembrane region" description="Helical" evidence="11">
    <location>
        <begin position="103"/>
        <end position="124"/>
    </location>
</feature>
<keyword evidence="9" id="KW-0539">Nucleus</keyword>
<dbReference type="PANTHER" id="PTHR20996">
    <property type="entry name" value="NUCLEAR ENVELOPE PHOSPHATASE-REGULATORY SUBUNIT 1"/>
    <property type="match status" value="1"/>
</dbReference>
<evidence type="ECO:0000256" key="11">
    <source>
        <dbReference type="SAM" id="Phobius"/>
    </source>
</evidence>
<dbReference type="InterPro" id="IPR005605">
    <property type="entry name" value="Spo7"/>
</dbReference>
<name>A0A507ENX0_9FUNG</name>
<dbReference type="EMBL" id="QEAP01000484">
    <property type="protein sequence ID" value="TPX65521.1"/>
    <property type="molecule type" value="Genomic_DNA"/>
</dbReference>
<dbReference type="Proteomes" id="UP000320333">
    <property type="component" value="Unassembled WGS sequence"/>
</dbReference>
<dbReference type="GO" id="GO:0031965">
    <property type="term" value="C:nuclear membrane"/>
    <property type="evidence" value="ECO:0007669"/>
    <property type="project" value="UniProtKB-SubCell"/>
</dbReference>
<keyword evidence="4" id="KW-0963">Cytoplasm</keyword>
<dbReference type="GO" id="GO:0019888">
    <property type="term" value="F:protein phosphatase regulator activity"/>
    <property type="evidence" value="ECO:0007669"/>
    <property type="project" value="InterPro"/>
</dbReference>
<accession>A0A507ENX0</accession>
<keyword evidence="6 11" id="KW-1133">Transmembrane helix</keyword>
<proteinExistence type="inferred from homology"/>
<evidence type="ECO:0000256" key="3">
    <source>
        <dbReference type="ARBA" id="ARBA00010998"/>
    </source>
</evidence>
<evidence type="ECO:0000256" key="4">
    <source>
        <dbReference type="ARBA" id="ARBA00022490"/>
    </source>
</evidence>
<evidence type="ECO:0000256" key="5">
    <source>
        <dbReference type="ARBA" id="ARBA00022692"/>
    </source>
</evidence>
<dbReference type="STRING" id="246404.A0A507ENX0"/>
<gene>
    <name evidence="12" type="ORF">CcCBS67573_g08096</name>
</gene>
<comment type="subcellular location">
    <subcellularLocation>
        <location evidence="2">Cytoplasm</location>
    </subcellularLocation>
    <subcellularLocation>
        <location evidence="1">Nucleus membrane</location>
        <topology evidence="1">Multi-pass membrane protein</topology>
    </subcellularLocation>
</comment>
<evidence type="ECO:0000256" key="6">
    <source>
        <dbReference type="ARBA" id="ARBA00022989"/>
    </source>
</evidence>
<dbReference type="GO" id="GO:0071595">
    <property type="term" value="C:Nem1-Spo7 phosphatase complex"/>
    <property type="evidence" value="ECO:0007669"/>
    <property type="project" value="InterPro"/>
</dbReference>
<organism evidence="12 13">
    <name type="scientific">Chytriomyces confervae</name>
    <dbReference type="NCBI Taxonomy" id="246404"/>
    <lineage>
        <taxon>Eukaryota</taxon>
        <taxon>Fungi</taxon>
        <taxon>Fungi incertae sedis</taxon>
        <taxon>Chytridiomycota</taxon>
        <taxon>Chytridiomycota incertae sedis</taxon>
        <taxon>Chytridiomycetes</taxon>
        <taxon>Chytridiales</taxon>
        <taxon>Chytriomycetaceae</taxon>
        <taxon>Chytriomyces</taxon>
    </lineage>
</organism>
<dbReference type="AlphaFoldDB" id="A0A507ENX0"/>
<keyword evidence="8 11" id="KW-0472">Membrane</keyword>
<feature type="transmembrane region" description="Helical" evidence="11">
    <location>
        <begin position="65"/>
        <end position="87"/>
    </location>
</feature>
<comment type="caution">
    <text evidence="12">The sequence shown here is derived from an EMBL/GenBank/DDBJ whole genome shotgun (WGS) entry which is preliminary data.</text>
</comment>
<evidence type="ECO:0000256" key="10">
    <source>
        <dbReference type="ARBA" id="ARBA00030458"/>
    </source>
</evidence>
<evidence type="ECO:0000256" key="1">
    <source>
        <dbReference type="ARBA" id="ARBA00004232"/>
    </source>
</evidence>
<evidence type="ECO:0000256" key="9">
    <source>
        <dbReference type="ARBA" id="ARBA00023242"/>
    </source>
</evidence>
<dbReference type="GO" id="GO:0005737">
    <property type="term" value="C:cytoplasm"/>
    <property type="evidence" value="ECO:0007669"/>
    <property type="project" value="UniProtKB-SubCell"/>
</dbReference>
<evidence type="ECO:0000256" key="2">
    <source>
        <dbReference type="ARBA" id="ARBA00004496"/>
    </source>
</evidence>
<protein>
    <recommendedName>
        <fullName evidence="10">Transmembrane protein 188</fullName>
    </recommendedName>
</protein>
<evidence type="ECO:0000256" key="8">
    <source>
        <dbReference type="ARBA" id="ARBA00023136"/>
    </source>
</evidence>
<dbReference type="GO" id="GO:0006629">
    <property type="term" value="P:lipid metabolic process"/>
    <property type="evidence" value="ECO:0007669"/>
    <property type="project" value="UniProtKB-KW"/>
</dbReference>
<dbReference type="OrthoDB" id="5599171at2759"/>
<evidence type="ECO:0000313" key="13">
    <source>
        <dbReference type="Proteomes" id="UP000320333"/>
    </source>
</evidence>
<dbReference type="Pfam" id="PF03907">
    <property type="entry name" value="Spo7"/>
    <property type="match status" value="1"/>
</dbReference>
<evidence type="ECO:0000256" key="7">
    <source>
        <dbReference type="ARBA" id="ARBA00023098"/>
    </source>
</evidence>